<dbReference type="EC" id="2.7.11.1" evidence="3"/>
<dbReference type="SMART" id="SM00220">
    <property type="entry name" value="S_TKc"/>
    <property type="match status" value="1"/>
</dbReference>
<dbReference type="PROSITE" id="PS00107">
    <property type="entry name" value="PROTEIN_KINASE_ATP"/>
    <property type="match status" value="1"/>
</dbReference>
<evidence type="ECO:0000256" key="1">
    <source>
        <dbReference type="ARBA" id="ARBA00001946"/>
    </source>
</evidence>
<dbReference type="InterPro" id="IPR050205">
    <property type="entry name" value="CDPK_Ser/Thr_kinases"/>
</dbReference>
<dbReference type="InterPro" id="IPR017441">
    <property type="entry name" value="Protein_kinase_ATP_BS"/>
</dbReference>
<dbReference type="InterPro" id="IPR011009">
    <property type="entry name" value="Kinase-like_dom_sf"/>
</dbReference>
<dbReference type="GO" id="GO:0046872">
    <property type="term" value="F:metal ion binding"/>
    <property type="evidence" value="ECO:0007669"/>
    <property type="project" value="UniProtKB-KW"/>
</dbReference>
<dbReference type="PROSITE" id="PS50011">
    <property type="entry name" value="PROTEIN_KINASE_DOM"/>
    <property type="match status" value="1"/>
</dbReference>
<evidence type="ECO:0000256" key="3">
    <source>
        <dbReference type="ARBA" id="ARBA00012513"/>
    </source>
</evidence>
<keyword evidence="6" id="KW-0479">Metal-binding</keyword>
<dbReference type="eggNOG" id="KOG0032">
    <property type="taxonomic scope" value="Eukaryota"/>
</dbReference>
<comment type="cofactor">
    <cofactor evidence="1">
        <name>Mg(2+)</name>
        <dbReference type="ChEBI" id="CHEBI:18420"/>
    </cofactor>
</comment>
<dbReference type="EMBL" id="AFNH02000041">
    <property type="protein sequence ID" value="EZG88152.1"/>
    <property type="molecule type" value="Genomic_DNA"/>
</dbReference>
<dbReference type="Proteomes" id="UP000019763">
    <property type="component" value="Unassembled WGS sequence"/>
</dbReference>
<evidence type="ECO:0000313" key="18">
    <source>
        <dbReference type="EMBL" id="EZG88152.1"/>
    </source>
</evidence>
<dbReference type="InterPro" id="IPR008271">
    <property type="entry name" value="Ser/Thr_kinase_AS"/>
</dbReference>
<keyword evidence="11 15" id="KW-0067">ATP-binding</keyword>
<dbReference type="PANTHER" id="PTHR24349">
    <property type="entry name" value="SERINE/THREONINE-PROTEIN KINASE"/>
    <property type="match status" value="1"/>
</dbReference>
<evidence type="ECO:0000256" key="10">
    <source>
        <dbReference type="ARBA" id="ARBA00022837"/>
    </source>
</evidence>
<dbReference type="GeneID" id="22910481"/>
<dbReference type="FunFam" id="3.30.200.20:FF:000315">
    <property type="entry name" value="Calcium-dependent protein kinase 3"/>
    <property type="match status" value="1"/>
</dbReference>
<gene>
    <name evidence="18" type="ORF">GNI_005520</name>
</gene>
<evidence type="ECO:0000256" key="12">
    <source>
        <dbReference type="ARBA" id="ARBA00024334"/>
    </source>
</evidence>
<keyword evidence="5" id="KW-0808">Transferase</keyword>
<dbReference type="GO" id="GO:0004674">
    <property type="term" value="F:protein serine/threonine kinase activity"/>
    <property type="evidence" value="ECO:0007669"/>
    <property type="project" value="UniProtKB-KW"/>
</dbReference>
<evidence type="ECO:0000256" key="2">
    <source>
        <dbReference type="ARBA" id="ARBA00011245"/>
    </source>
</evidence>
<dbReference type="VEuPathDB" id="CryptoDB:GNI_005520"/>
<evidence type="ECO:0000256" key="7">
    <source>
        <dbReference type="ARBA" id="ARBA00022737"/>
    </source>
</evidence>
<accession>A0A023BDF0</accession>
<sequence length="237" mass="26543">MGCGHSVCTRGTPSSFEGGGQAVRDVFKVGKLLGSGAFGQVRECVSIKTNEAYAMKIMLKSSQERGHWSNENMFRREIDVLASLDHPYIVKYHSFYEDKNYLYAVLEKCEGGELFDQILQQGCIAEARSTTLAFQMLTAINYVHSQGVVHRDVKAENFLFSTDSNDSDIKLIDFGMSERLSAGQVLTDVCGSPHYLAPELIRRKYGFKADVWALGVLVYLMLYGDTDQENRLDYESG</sequence>
<comment type="catalytic activity">
    <reaction evidence="14">
        <text>L-seryl-[protein] + ATP = O-phospho-L-seryl-[protein] + ADP + H(+)</text>
        <dbReference type="Rhea" id="RHEA:17989"/>
        <dbReference type="Rhea" id="RHEA-COMP:9863"/>
        <dbReference type="Rhea" id="RHEA-COMP:11604"/>
        <dbReference type="ChEBI" id="CHEBI:15378"/>
        <dbReference type="ChEBI" id="CHEBI:29999"/>
        <dbReference type="ChEBI" id="CHEBI:30616"/>
        <dbReference type="ChEBI" id="CHEBI:83421"/>
        <dbReference type="ChEBI" id="CHEBI:456216"/>
        <dbReference type="EC" id="2.7.11.1"/>
    </reaction>
</comment>
<proteinExistence type="inferred from homology"/>
<evidence type="ECO:0000256" key="14">
    <source>
        <dbReference type="ARBA" id="ARBA00048679"/>
    </source>
</evidence>
<dbReference type="SUPFAM" id="SSF56112">
    <property type="entry name" value="Protein kinase-like (PK-like)"/>
    <property type="match status" value="1"/>
</dbReference>
<feature type="binding site" evidence="15">
    <location>
        <position position="56"/>
    </location>
    <ligand>
        <name>ATP</name>
        <dbReference type="ChEBI" id="CHEBI:30616"/>
    </ligand>
</feature>
<comment type="caution">
    <text evidence="18">The sequence shown here is derived from an EMBL/GenBank/DDBJ whole genome shotgun (WGS) entry which is preliminary data.</text>
</comment>
<evidence type="ECO:0000256" key="16">
    <source>
        <dbReference type="RuleBase" id="RU000304"/>
    </source>
</evidence>
<dbReference type="InterPro" id="IPR000719">
    <property type="entry name" value="Prot_kinase_dom"/>
</dbReference>
<evidence type="ECO:0000256" key="11">
    <source>
        <dbReference type="ARBA" id="ARBA00022840"/>
    </source>
</evidence>
<keyword evidence="9 18" id="KW-0418">Kinase</keyword>
<dbReference type="PROSITE" id="PS00108">
    <property type="entry name" value="PROTEIN_KINASE_ST"/>
    <property type="match status" value="1"/>
</dbReference>
<comment type="catalytic activity">
    <reaction evidence="13">
        <text>L-threonyl-[protein] + ATP = O-phospho-L-threonyl-[protein] + ADP + H(+)</text>
        <dbReference type="Rhea" id="RHEA:46608"/>
        <dbReference type="Rhea" id="RHEA-COMP:11060"/>
        <dbReference type="Rhea" id="RHEA-COMP:11605"/>
        <dbReference type="ChEBI" id="CHEBI:15378"/>
        <dbReference type="ChEBI" id="CHEBI:30013"/>
        <dbReference type="ChEBI" id="CHEBI:30616"/>
        <dbReference type="ChEBI" id="CHEBI:61977"/>
        <dbReference type="ChEBI" id="CHEBI:456216"/>
        <dbReference type="EC" id="2.7.11.1"/>
    </reaction>
</comment>
<dbReference type="RefSeq" id="XP_011128619.1">
    <property type="nucleotide sequence ID" value="XM_011130317.1"/>
</dbReference>
<keyword evidence="7" id="KW-0677">Repeat</keyword>
<dbReference type="FunFam" id="1.10.510.10:FF:000571">
    <property type="entry name" value="Maternal embryonic leucine zipper kinase"/>
    <property type="match status" value="1"/>
</dbReference>
<dbReference type="Gene3D" id="1.10.510.10">
    <property type="entry name" value="Transferase(Phosphotransferase) domain 1"/>
    <property type="match status" value="1"/>
</dbReference>
<keyword evidence="10" id="KW-0106">Calcium</keyword>
<dbReference type="OrthoDB" id="193931at2759"/>
<keyword evidence="19" id="KW-1185">Reference proteome</keyword>
<dbReference type="GO" id="GO:0005524">
    <property type="term" value="F:ATP binding"/>
    <property type="evidence" value="ECO:0007669"/>
    <property type="project" value="UniProtKB-UniRule"/>
</dbReference>
<protein>
    <recommendedName>
        <fullName evidence="3">non-specific serine/threonine protein kinase</fullName>
        <ecNumber evidence="3">2.7.11.1</ecNumber>
    </recommendedName>
</protein>
<evidence type="ECO:0000256" key="13">
    <source>
        <dbReference type="ARBA" id="ARBA00047899"/>
    </source>
</evidence>
<comment type="similarity">
    <text evidence="12">Belongs to the protein kinase superfamily. Ser/Thr protein kinase family. CDPK subfamily.</text>
</comment>
<name>A0A023BDF0_GRENI</name>
<dbReference type="Pfam" id="PF00069">
    <property type="entry name" value="Pkinase"/>
    <property type="match status" value="1"/>
</dbReference>
<comment type="subunit">
    <text evidence="2">Monomer.</text>
</comment>
<dbReference type="AlphaFoldDB" id="A0A023BDF0"/>
<evidence type="ECO:0000256" key="4">
    <source>
        <dbReference type="ARBA" id="ARBA00022527"/>
    </source>
</evidence>
<reference evidence="18" key="1">
    <citation type="submission" date="2013-12" db="EMBL/GenBank/DDBJ databases">
        <authorList>
            <person name="Omoto C.K."/>
            <person name="Sibley D."/>
            <person name="Venepally P."/>
            <person name="Hadjithomas M."/>
            <person name="Karamycheva S."/>
            <person name="Brunk B."/>
            <person name="Roos D."/>
            <person name="Caler E."/>
            <person name="Lorenzi H."/>
        </authorList>
    </citation>
    <scope>NUCLEOTIDE SEQUENCE</scope>
</reference>
<evidence type="ECO:0000313" key="19">
    <source>
        <dbReference type="Proteomes" id="UP000019763"/>
    </source>
</evidence>
<evidence type="ECO:0000256" key="15">
    <source>
        <dbReference type="PROSITE-ProRule" id="PRU10141"/>
    </source>
</evidence>
<evidence type="ECO:0000256" key="8">
    <source>
        <dbReference type="ARBA" id="ARBA00022741"/>
    </source>
</evidence>
<evidence type="ECO:0000256" key="6">
    <source>
        <dbReference type="ARBA" id="ARBA00022723"/>
    </source>
</evidence>
<evidence type="ECO:0000256" key="5">
    <source>
        <dbReference type="ARBA" id="ARBA00022679"/>
    </source>
</evidence>
<keyword evidence="4 16" id="KW-0723">Serine/threonine-protein kinase</keyword>
<feature type="domain" description="Protein kinase" evidence="17">
    <location>
        <begin position="27"/>
        <end position="237"/>
    </location>
</feature>
<organism evidence="18 19">
    <name type="scientific">Gregarina niphandrodes</name>
    <name type="common">Septate eugregarine</name>
    <dbReference type="NCBI Taxonomy" id="110365"/>
    <lineage>
        <taxon>Eukaryota</taxon>
        <taxon>Sar</taxon>
        <taxon>Alveolata</taxon>
        <taxon>Apicomplexa</taxon>
        <taxon>Conoidasida</taxon>
        <taxon>Gregarinasina</taxon>
        <taxon>Eugregarinorida</taxon>
        <taxon>Gregarinidae</taxon>
        <taxon>Gregarina</taxon>
    </lineage>
</organism>
<keyword evidence="8 15" id="KW-0547">Nucleotide-binding</keyword>
<evidence type="ECO:0000256" key="9">
    <source>
        <dbReference type="ARBA" id="ARBA00022777"/>
    </source>
</evidence>
<evidence type="ECO:0000259" key="17">
    <source>
        <dbReference type="PROSITE" id="PS50011"/>
    </source>
</evidence>
<dbReference type="OMA" id="RYICNIT"/>